<organism evidence="9 11">
    <name type="scientific">Hydra vulgaris</name>
    <name type="common">Hydra</name>
    <name type="synonym">Hydra attenuata</name>
    <dbReference type="NCBI Taxonomy" id="6087"/>
    <lineage>
        <taxon>Eukaryota</taxon>
        <taxon>Metazoa</taxon>
        <taxon>Cnidaria</taxon>
        <taxon>Hydrozoa</taxon>
        <taxon>Hydroidolina</taxon>
        <taxon>Anthoathecata</taxon>
        <taxon>Aplanulata</taxon>
        <taxon>Hydridae</taxon>
        <taxon>Hydra</taxon>
    </lineage>
</organism>
<keyword evidence="9" id="KW-1185">Reference proteome</keyword>
<proteinExistence type="inferred from homology"/>
<keyword evidence="6" id="KW-0539">Nucleus</keyword>
<feature type="compositionally biased region" description="Low complexity" evidence="7">
    <location>
        <begin position="304"/>
        <end position="319"/>
    </location>
</feature>
<evidence type="ECO:0000256" key="7">
    <source>
        <dbReference type="SAM" id="MobiDB-lite"/>
    </source>
</evidence>
<feature type="region of interest" description="Disordered" evidence="7">
    <location>
        <begin position="298"/>
        <end position="319"/>
    </location>
</feature>
<dbReference type="Proteomes" id="UP001652625">
    <property type="component" value="Chromosome 08"/>
</dbReference>
<dbReference type="Pfam" id="PF14520">
    <property type="entry name" value="HHH_5"/>
    <property type="match status" value="1"/>
</dbReference>
<reference evidence="10 11" key="1">
    <citation type="submission" date="2025-05" db="UniProtKB">
        <authorList>
            <consortium name="RefSeq"/>
        </authorList>
    </citation>
    <scope>IDENTIFICATION</scope>
</reference>
<evidence type="ECO:0000313" key="9">
    <source>
        <dbReference type="Proteomes" id="UP001652625"/>
    </source>
</evidence>
<sequence>MSYKQKYTVNDVETSEFDKGAVFKRYKKDTKECSQNTLHTGDQNSSGSSEKIKNVTVTDKKENPGAVGKSFADTFSFLKKTDLYELPPQPKLTEVHSAKNSNAIIVNSKQRGNPILKFVHNIPWEYGDIVADYEIGQTACAMFLSLRYHSLNPDYIHERLQLLGNRYTLRILLVLVDIEKTNASLKKLAKISLLANCTLILAWSNEEAGRYLETFKTYENKPPDILQERIDQDYVSKMQDILTTVKSVSKADVITLLSNFKSLKNVANASVVELTLCPGFGPKKAQRLYNALHEPFKRDQKKLTSSQSPSKRTSSSVPSTVNVECKLIKPGINVDAMDVDNTEENKSSSCKNTVEDKIKNVDNYVNKAVKNNAVNLITNLTSNPISDSNSDNTAKSITQVDSITPVQPNKLINNLINKGLQKEPINIYGQKSHTNFITDEDYQELIADSDED</sequence>
<name>A0ABM4CE37_HYDVU</name>
<evidence type="ECO:0000256" key="4">
    <source>
        <dbReference type="ARBA" id="ARBA00023125"/>
    </source>
</evidence>
<evidence type="ECO:0000256" key="1">
    <source>
        <dbReference type="ARBA" id="ARBA00004123"/>
    </source>
</evidence>
<evidence type="ECO:0000313" key="10">
    <source>
        <dbReference type="RefSeq" id="XP_065659948.1"/>
    </source>
</evidence>
<comment type="similarity">
    <text evidence="2">Belongs to the ERCC1/RAD10/SWI10 family.</text>
</comment>
<keyword evidence="5" id="KW-0234">DNA repair</keyword>
<dbReference type="SUPFAM" id="SSF52980">
    <property type="entry name" value="Restriction endonuclease-like"/>
    <property type="match status" value="1"/>
</dbReference>
<dbReference type="PANTHER" id="PTHR12749">
    <property type="entry name" value="EXCISION REPAIR CROSS-COMPLEMENTING 1 ERCC1"/>
    <property type="match status" value="1"/>
</dbReference>
<dbReference type="SUPFAM" id="SSF47781">
    <property type="entry name" value="RuvA domain 2-like"/>
    <property type="match status" value="1"/>
</dbReference>
<evidence type="ECO:0000256" key="2">
    <source>
        <dbReference type="ARBA" id="ARBA00008283"/>
    </source>
</evidence>
<dbReference type="Gene3D" id="3.40.50.10130">
    <property type="match status" value="1"/>
</dbReference>
<evidence type="ECO:0000313" key="12">
    <source>
        <dbReference type="RefSeq" id="XP_065659950.1"/>
    </source>
</evidence>
<dbReference type="InterPro" id="IPR047260">
    <property type="entry name" value="ERCC1-like_central_dom"/>
</dbReference>
<dbReference type="InterPro" id="IPR011335">
    <property type="entry name" value="Restrct_endonuc-II-like"/>
</dbReference>
<dbReference type="Gene3D" id="1.10.150.20">
    <property type="entry name" value="5' to 3' exonuclease, C-terminal subdomain"/>
    <property type="match status" value="1"/>
</dbReference>
<dbReference type="CDD" id="cd22325">
    <property type="entry name" value="ERCC1_C-like"/>
    <property type="match status" value="1"/>
</dbReference>
<protein>
    <submittedName>
        <fullName evidence="10 11">DNA excision repair protein ERCC-1 isoform X2</fullName>
    </submittedName>
</protein>
<evidence type="ECO:0000256" key="3">
    <source>
        <dbReference type="ARBA" id="ARBA00022763"/>
    </source>
</evidence>
<dbReference type="GeneID" id="101236335"/>
<keyword evidence="3" id="KW-0227">DNA damage</keyword>
<dbReference type="RefSeq" id="XP_065659948.1">
    <property type="nucleotide sequence ID" value="XM_065803876.1"/>
</dbReference>
<keyword evidence="4" id="KW-0238">DNA-binding</keyword>
<feature type="domain" description="ERCC1-like central" evidence="8">
    <location>
        <begin position="104"/>
        <end position="216"/>
    </location>
</feature>
<dbReference type="Pfam" id="PF03834">
    <property type="entry name" value="Rad10"/>
    <property type="match status" value="1"/>
</dbReference>
<comment type="subcellular location">
    <subcellularLocation>
        <location evidence="1">Nucleus</location>
    </subcellularLocation>
</comment>
<dbReference type="RefSeq" id="XP_065659950.1">
    <property type="nucleotide sequence ID" value="XM_065803878.1"/>
</dbReference>
<evidence type="ECO:0000313" key="11">
    <source>
        <dbReference type="RefSeq" id="XP_065659949.1"/>
    </source>
</evidence>
<feature type="compositionally biased region" description="Polar residues" evidence="7">
    <location>
        <begin position="33"/>
        <end position="49"/>
    </location>
</feature>
<dbReference type="NCBIfam" id="TIGR00597">
    <property type="entry name" value="rad10"/>
    <property type="match status" value="1"/>
</dbReference>
<dbReference type="RefSeq" id="XP_065659949.1">
    <property type="nucleotide sequence ID" value="XM_065803877.1"/>
</dbReference>
<evidence type="ECO:0000259" key="8">
    <source>
        <dbReference type="Pfam" id="PF03834"/>
    </source>
</evidence>
<feature type="region of interest" description="Disordered" evidence="7">
    <location>
        <begin position="29"/>
        <end position="57"/>
    </location>
</feature>
<gene>
    <name evidence="10 11 12" type="primary">LOC101236335</name>
</gene>
<evidence type="ECO:0000256" key="6">
    <source>
        <dbReference type="ARBA" id="ARBA00023242"/>
    </source>
</evidence>
<dbReference type="PANTHER" id="PTHR12749:SF0">
    <property type="entry name" value="DNA EXCISION REPAIR PROTEIN ERCC-1"/>
    <property type="match status" value="1"/>
</dbReference>
<dbReference type="InterPro" id="IPR010994">
    <property type="entry name" value="RuvA_2-like"/>
</dbReference>
<accession>A0ABM4CE37</accession>
<evidence type="ECO:0000256" key="5">
    <source>
        <dbReference type="ARBA" id="ARBA00023204"/>
    </source>
</evidence>
<dbReference type="InterPro" id="IPR004579">
    <property type="entry name" value="ERCC1/RAD10/SWI10"/>
</dbReference>